<dbReference type="Proteomes" id="UP000013827">
    <property type="component" value="Unassembled WGS sequence"/>
</dbReference>
<dbReference type="GeneID" id="17265333"/>
<dbReference type="RefSeq" id="XP_005772215.1">
    <property type="nucleotide sequence ID" value="XM_005772158.1"/>
</dbReference>
<evidence type="ECO:0000256" key="1">
    <source>
        <dbReference type="SAM" id="MobiDB-lite"/>
    </source>
</evidence>
<dbReference type="EnsemblProtists" id="EOD19786">
    <property type="protein sequence ID" value="EOD19786"/>
    <property type="gene ID" value="EMIHUDRAFT_255588"/>
</dbReference>
<organism evidence="2 3">
    <name type="scientific">Emiliania huxleyi (strain CCMP1516)</name>
    <dbReference type="NCBI Taxonomy" id="280463"/>
    <lineage>
        <taxon>Eukaryota</taxon>
        <taxon>Haptista</taxon>
        <taxon>Haptophyta</taxon>
        <taxon>Prymnesiophyceae</taxon>
        <taxon>Isochrysidales</taxon>
        <taxon>Noelaerhabdaceae</taxon>
        <taxon>Emiliania</taxon>
    </lineage>
</organism>
<dbReference type="PaxDb" id="2903-EOD19786"/>
<sequence>MELPPLQPATPKTSPRTGLPVAVPGPRCTVVHSGKRHRVAAWRLLVKKEFKIPKKEISTKKGAARRLRLLMYLRFWVAEKRTPKINERDFAVEFVVDGLYSQKAKKGSDSKRSSRANGMSPSLLELWRWTVGCEDAFARGEAIIVERCMRHDSRQRACGSSWLSVESKRVALATIATPSRADAPRRRPVAAVRHVTAAEAPATHWAGRQKARAALASATRLMSESDRALFAAYGLETD</sequence>
<keyword evidence="3" id="KW-1185">Reference proteome</keyword>
<evidence type="ECO:0000313" key="3">
    <source>
        <dbReference type="Proteomes" id="UP000013827"/>
    </source>
</evidence>
<reference evidence="3" key="1">
    <citation type="journal article" date="2013" name="Nature">
        <title>Pan genome of the phytoplankton Emiliania underpins its global distribution.</title>
        <authorList>
            <person name="Read B.A."/>
            <person name="Kegel J."/>
            <person name="Klute M.J."/>
            <person name="Kuo A."/>
            <person name="Lefebvre S.C."/>
            <person name="Maumus F."/>
            <person name="Mayer C."/>
            <person name="Miller J."/>
            <person name="Monier A."/>
            <person name="Salamov A."/>
            <person name="Young J."/>
            <person name="Aguilar M."/>
            <person name="Claverie J.M."/>
            <person name="Frickenhaus S."/>
            <person name="Gonzalez K."/>
            <person name="Herman E.K."/>
            <person name="Lin Y.C."/>
            <person name="Napier J."/>
            <person name="Ogata H."/>
            <person name="Sarno A.F."/>
            <person name="Shmutz J."/>
            <person name="Schroeder D."/>
            <person name="de Vargas C."/>
            <person name="Verret F."/>
            <person name="von Dassow P."/>
            <person name="Valentin K."/>
            <person name="Van de Peer Y."/>
            <person name="Wheeler G."/>
            <person name="Dacks J.B."/>
            <person name="Delwiche C.F."/>
            <person name="Dyhrman S.T."/>
            <person name="Glockner G."/>
            <person name="John U."/>
            <person name="Richards T."/>
            <person name="Worden A.Z."/>
            <person name="Zhang X."/>
            <person name="Grigoriev I.V."/>
            <person name="Allen A.E."/>
            <person name="Bidle K."/>
            <person name="Borodovsky M."/>
            <person name="Bowler C."/>
            <person name="Brownlee C."/>
            <person name="Cock J.M."/>
            <person name="Elias M."/>
            <person name="Gladyshev V.N."/>
            <person name="Groth M."/>
            <person name="Guda C."/>
            <person name="Hadaegh A."/>
            <person name="Iglesias-Rodriguez M.D."/>
            <person name="Jenkins J."/>
            <person name="Jones B.M."/>
            <person name="Lawson T."/>
            <person name="Leese F."/>
            <person name="Lindquist E."/>
            <person name="Lobanov A."/>
            <person name="Lomsadze A."/>
            <person name="Malik S.B."/>
            <person name="Marsh M.E."/>
            <person name="Mackinder L."/>
            <person name="Mock T."/>
            <person name="Mueller-Roeber B."/>
            <person name="Pagarete A."/>
            <person name="Parker M."/>
            <person name="Probert I."/>
            <person name="Quesneville H."/>
            <person name="Raines C."/>
            <person name="Rensing S.A."/>
            <person name="Riano-Pachon D.M."/>
            <person name="Richier S."/>
            <person name="Rokitta S."/>
            <person name="Shiraiwa Y."/>
            <person name="Soanes D.M."/>
            <person name="van der Giezen M."/>
            <person name="Wahlund T.M."/>
            <person name="Williams B."/>
            <person name="Wilson W."/>
            <person name="Wolfe G."/>
            <person name="Wurch L.L."/>
        </authorList>
    </citation>
    <scope>NUCLEOTIDE SEQUENCE</scope>
</reference>
<evidence type="ECO:0000313" key="2">
    <source>
        <dbReference type="EnsemblProtists" id="EOD19786"/>
    </source>
</evidence>
<proteinExistence type="predicted"/>
<reference evidence="2" key="2">
    <citation type="submission" date="2024-10" db="UniProtKB">
        <authorList>
            <consortium name="EnsemblProtists"/>
        </authorList>
    </citation>
    <scope>IDENTIFICATION</scope>
</reference>
<dbReference type="KEGG" id="ehx:EMIHUDRAFT_255588"/>
<name>A0A0D3J8F1_EMIH1</name>
<accession>A0A0D3J8F1</accession>
<feature type="region of interest" description="Disordered" evidence="1">
    <location>
        <begin position="1"/>
        <end position="21"/>
    </location>
</feature>
<protein>
    <submittedName>
        <fullName evidence="2">Uncharacterized protein</fullName>
    </submittedName>
</protein>
<dbReference type="HOGENOM" id="CLU_1167710_0_0_1"/>
<dbReference type="AlphaFoldDB" id="A0A0D3J8F1"/>